<evidence type="ECO:0000256" key="5">
    <source>
        <dbReference type="PIRNR" id="PIRNR005096"/>
    </source>
</evidence>
<evidence type="ECO:0000313" key="7">
    <source>
        <dbReference type="EMBL" id="TYD45875.1"/>
    </source>
</evidence>
<evidence type="ECO:0000256" key="3">
    <source>
        <dbReference type="ARBA" id="ARBA00023235"/>
    </source>
</evidence>
<gene>
    <name evidence="7" type="primary">galM</name>
    <name evidence="7" type="ORF">CJF24_07740</name>
</gene>
<dbReference type="PIRSF" id="PIRSF005096">
    <property type="entry name" value="GALM"/>
    <property type="match status" value="1"/>
</dbReference>
<evidence type="ECO:0000256" key="1">
    <source>
        <dbReference type="ARBA" id="ARBA00005028"/>
    </source>
</evidence>
<dbReference type="Proteomes" id="UP000323129">
    <property type="component" value="Unassembled WGS sequence"/>
</dbReference>
<reference evidence="7 8" key="1">
    <citation type="submission" date="2017-08" db="EMBL/GenBank/DDBJ databases">
        <title>Aeromonas veronii bv sobria strain NS22 whole genome sequencing.</title>
        <authorList>
            <person name="Katharios P."/>
            <person name="Ha V.Q."/>
            <person name="Smyrli M."/>
        </authorList>
    </citation>
    <scope>NUCLEOTIDE SEQUENCE [LARGE SCALE GENOMIC DNA]</scope>
    <source>
        <strain evidence="7 8">NS22</strain>
    </source>
</reference>
<dbReference type="NCBIfam" id="TIGR02636">
    <property type="entry name" value="galM_Leloir"/>
    <property type="match status" value="1"/>
</dbReference>
<dbReference type="SUPFAM" id="SSF74650">
    <property type="entry name" value="Galactose mutarotase-like"/>
    <property type="match status" value="1"/>
</dbReference>
<keyword evidence="8" id="KW-1185">Reference proteome</keyword>
<evidence type="ECO:0000256" key="2">
    <source>
        <dbReference type="ARBA" id="ARBA00006206"/>
    </source>
</evidence>
<dbReference type="PANTHER" id="PTHR10091:SF0">
    <property type="entry name" value="GALACTOSE MUTAROTASE"/>
    <property type="match status" value="1"/>
</dbReference>
<feature type="compositionally biased region" description="Low complexity" evidence="6">
    <location>
        <begin position="10"/>
        <end position="24"/>
    </location>
</feature>
<dbReference type="InterPro" id="IPR047215">
    <property type="entry name" value="Galactose_mutarotase-like"/>
</dbReference>
<keyword evidence="3 5" id="KW-0413">Isomerase</keyword>
<evidence type="ECO:0000256" key="4">
    <source>
        <dbReference type="ARBA" id="ARBA00023277"/>
    </source>
</evidence>
<dbReference type="InterPro" id="IPR011013">
    <property type="entry name" value="Gal_mutarotase_sf_dom"/>
</dbReference>
<keyword evidence="4 5" id="KW-0119">Carbohydrate metabolism</keyword>
<organism evidence="7 8">
    <name type="scientific">Aeromonas veronii</name>
    <dbReference type="NCBI Taxonomy" id="654"/>
    <lineage>
        <taxon>Bacteria</taxon>
        <taxon>Pseudomonadati</taxon>
        <taxon>Pseudomonadota</taxon>
        <taxon>Gammaproteobacteria</taxon>
        <taxon>Aeromonadales</taxon>
        <taxon>Aeromonadaceae</taxon>
        <taxon>Aeromonas</taxon>
    </lineage>
</organism>
<evidence type="ECO:0000256" key="6">
    <source>
        <dbReference type="SAM" id="MobiDB-lite"/>
    </source>
</evidence>
<proteinExistence type="inferred from homology"/>
<comment type="pathway">
    <text evidence="1 5">Carbohydrate metabolism; hexose metabolism.</text>
</comment>
<dbReference type="EMBL" id="NQMC01000017">
    <property type="protein sequence ID" value="TYD45875.1"/>
    <property type="molecule type" value="Genomic_DNA"/>
</dbReference>
<dbReference type="InterPro" id="IPR014718">
    <property type="entry name" value="GH-type_carb-bd"/>
</dbReference>
<dbReference type="InterPro" id="IPR013458">
    <property type="entry name" value="Ald_epimerase_bac"/>
</dbReference>
<dbReference type="EC" id="5.1.3.3" evidence="5"/>
<dbReference type="Gene3D" id="2.70.98.10">
    <property type="match status" value="1"/>
</dbReference>
<dbReference type="InterPro" id="IPR008183">
    <property type="entry name" value="Aldose_1/G6P_1-epimerase"/>
</dbReference>
<name>A0ABY3MN96_AERVE</name>
<dbReference type="InterPro" id="IPR015443">
    <property type="entry name" value="Aldose_1-epimerase"/>
</dbReference>
<comment type="catalytic activity">
    <reaction evidence="5">
        <text>alpha-D-glucose = beta-D-glucose</text>
        <dbReference type="Rhea" id="RHEA:10264"/>
        <dbReference type="ChEBI" id="CHEBI:15903"/>
        <dbReference type="ChEBI" id="CHEBI:17925"/>
        <dbReference type="EC" id="5.1.3.3"/>
    </reaction>
</comment>
<evidence type="ECO:0000313" key="8">
    <source>
        <dbReference type="Proteomes" id="UP000323129"/>
    </source>
</evidence>
<dbReference type="CDD" id="cd09019">
    <property type="entry name" value="galactose_mutarotase_like"/>
    <property type="match status" value="1"/>
</dbReference>
<feature type="region of interest" description="Disordered" evidence="6">
    <location>
        <begin position="1"/>
        <end position="30"/>
    </location>
</feature>
<dbReference type="Pfam" id="PF01263">
    <property type="entry name" value="Aldose_epim"/>
    <property type="match status" value="1"/>
</dbReference>
<dbReference type="PANTHER" id="PTHR10091">
    <property type="entry name" value="ALDOSE-1-EPIMERASE"/>
    <property type="match status" value="1"/>
</dbReference>
<dbReference type="NCBIfam" id="NF008277">
    <property type="entry name" value="PRK11055.1"/>
    <property type="match status" value="1"/>
</dbReference>
<comment type="caution">
    <text evidence="7">The sequence shown here is derived from an EMBL/GenBank/DDBJ whole genome shotgun (WGS) entry which is preliminary data.</text>
</comment>
<accession>A0ABY3MN96</accession>
<protein>
    <recommendedName>
        <fullName evidence="5">Aldose 1-epimerase</fullName>
        <ecNumber evidence="5">5.1.3.3</ecNumber>
    </recommendedName>
</protein>
<sequence>MPPSKRSIRPSRASRPTATSAAPARGRENYEPIYDAGRRLRLPNRQHRCRQAMSSTMTPFELENEEGLRLRGLDFGATLTSLTLPVAGKRREVLLGCADDAYPTQQVWLGAVAGRFANRIGGAELVRYRQRWPLDANQAPNCLHGGQAGFHRQRWQIKELEADRVKLALLSRAGDQGFPGNLRVTLEYRLEQSDLVVDFIASTDEPTPVSLTSHTYFNLDGSADGGDVRSHLISLNADHFLPTDPSGLPIAITPVEGPFDLRRERLVGQDWLSHPQQQQAKGYDHAFVLNGPAAECAARVVSGDRQLAMEVYTNQPSLQFYTGNWLANTPNRSGLSHRDHDGFCLEAQQLPDSPNRPELGNPWLLPGERYHHQTRYRFIRD</sequence>
<comment type="similarity">
    <text evidence="2 5">Belongs to the aldose epimerase family.</text>
</comment>